<evidence type="ECO:0000256" key="1">
    <source>
        <dbReference type="ARBA" id="ARBA00022603"/>
    </source>
</evidence>
<accession>A0A1E8CMS6</accession>
<dbReference type="EMBL" id="MASR01000001">
    <property type="protein sequence ID" value="OFE13776.1"/>
    <property type="molecule type" value="Genomic_DNA"/>
</dbReference>
<evidence type="ECO:0000256" key="3">
    <source>
        <dbReference type="SAM" id="MobiDB-lite"/>
    </source>
</evidence>
<dbReference type="Pfam" id="PF13578">
    <property type="entry name" value="Methyltransf_24"/>
    <property type="match status" value="1"/>
</dbReference>
<dbReference type="AlphaFoldDB" id="A0A1E8CMS6"/>
<sequence>MPDSKPAIYLPPSLRGFQPRHIVFSTWIDHLPFGYDLMAALRPRTLVELGTYSGLSFFCFCQAAREMGLPTRSYAVDTWEGDDHTGAYGEDIYRSVQAHQQAQYPDSASLLRMRFDQALSQFEDNSLDMIHLDGLHTRDAVSEDFRQWYPKLRPGGIFLFHDVVARLPGFGVWQFWQALCQAPEHQGNSFTFNQGFGLGVLRKPGNDAPEARGQGAQSSQDNQSGRDSQLLRLLFSQEPGSAARLRRFYAHAASHHQLLRRRIGRQRIAARHRQENET</sequence>
<evidence type="ECO:0000256" key="2">
    <source>
        <dbReference type="ARBA" id="ARBA00022679"/>
    </source>
</evidence>
<keyword evidence="2" id="KW-0808">Transferase</keyword>
<dbReference type="PANTHER" id="PTHR40048:SF1">
    <property type="entry name" value="RHAMNOSYL O-METHYLTRANSFERASE"/>
    <property type="match status" value="1"/>
</dbReference>
<proteinExistence type="predicted"/>
<dbReference type="SUPFAM" id="SSF53335">
    <property type="entry name" value="S-adenosyl-L-methionine-dependent methyltransferases"/>
    <property type="match status" value="1"/>
</dbReference>
<dbReference type="GO" id="GO:0032259">
    <property type="term" value="P:methylation"/>
    <property type="evidence" value="ECO:0007669"/>
    <property type="project" value="UniProtKB-KW"/>
</dbReference>
<dbReference type="InterPro" id="IPR029063">
    <property type="entry name" value="SAM-dependent_MTases_sf"/>
</dbReference>
<feature type="region of interest" description="Disordered" evidence="3">
    <location>
        <begin position="203"/>
        <end position="224"/>
    </location>
</feature>
<evidence type="ECO:0000313" key="4">
    <source>
        <dbReference type="EMBL" id="OFE13776.1"/>
    </source>
</evidence>
<dbReference type="OrthoDB" id="7068720at2"/>
<evidence type="ECO:0008006" key="6">
    <source>
        <dbReference type="Google" id="ProtNLM"/>
    </source>
</evidence>
<dbReference type="GO" id="GO:0005886">
    <property type="term" value="C:plasma membrane"/>
    <property type="evidence" value="ECO:0007669"/>
    <property type="project" value="TreeGrafter"/>
</dbReference>
<dbReference type="STRING" id="1524254.PHACT_12055"/>
<evidence type="ECO:0000313" key="5">
    <source>
        <dbReference type="Proteomes" id="UP000175669"/>
    </source>
</evidence>
<keyword evidence="1" id="KW-0489">Methyltransferase</keyword>
<dbReference type="RefSeq" id="WP_070117994.1">
    <property type="nucleotide sequence ID" value="NZ_CAXATG010000003.1"/>
</dbReference>
<name>A0A1E8CMS6_9GAMM</name>
<dbReference type="Gene3D" id="3.40.50.150">
    <property type="entry name" value="Vaccinia Virus protein VP39"/>
    <property type="match status" value="1"/>
</dbReference>
<keyword evidence="5" id="KW-1185">Reference proteome</keyword>
<dbReference type="PANTHER" id="PTHR40048">
    <property type="entry name" value="RHAMNOSYL O-METHYLTRANSFERASE"/>
    <property type="match status" value="1"/>
</dbReference>
<comment type="caution">
    <text evidence="4">The sequence shown here is derived from an EMBL/GenBank/DDBJ whole genome shotgun (WGS) entry which is preliminary data.</text>
</comment>
<gene>
    <name evidence="4" type="ORF">PHACT_12055</name>
</gene>
<organism evidence="4 5">
    <name type="scientific">Pseudohongiella acticola</name>
    <dbReference type="NCBI Taxonomy" id="1524254"/>
    <lineage>
        <taxon>Bacteria</taxon>
        <taxon>Pseudomonadati</taxon>
        <taxon>Pseudomonadota</taxon>
        <taxon>Gammaproteobacteria</taxon>
        <taxon>Pseudomonadales</taxon>
        <taxon>Pseudohongiellaceae</taxon>
        <taxon>Pseudohongiella</taxon>
    </lineage>
</organism>
<feature type="compositionally biased region" description="Polar residues" evidence="3">
    <location>
        <begin position="215"/>
        <end position="224"/>
    </location>
</feature>
<dbReference type="GO" id="GO:0008168">
    <property type="term" value="F:methyltransferase activity"/>
    <property type="evidence" value="ECO:0007669"/>
    <property type="project" value="UniProtKB-KW"/>
</dbReference>
<reference evidence="5" key="1">
    <citation type="submission" date="2016-07" db="EMBL/GenBank/DDBJ databases">
        <authorList>
            <person name="Florea S."/>
            <person name="Webb J.S."/>
            <person name="Jaromczyk J."/>
            <person name="Schardl C.L."/>
        </authorList>
    </citation>
    <scope>NUCLEOTIDE SEQUENCE [LARGE SCALE GENOMIC DNA]</scope>
    <source>
        <strain evidence="5">KCTC 42131</strain>
    </source>
</reference>
<dbReference type="Proteomes" id="UP000175669">
    <property type="component" value="Unassembled WGS sequence"/>
</dbReference>
<protein>
    <recommendedName>
        <fullName evidence="6">Class I SAM-dependent methyltransferase</fullName>
    </recommendedName>
</protein>
<dbReference type="GO" id="GO:0071770">
    <property type="term" value="P:DIM/DIP cell wall layer assembly"/>
    <property type="evidence" value="ECO:0007669"/>
    <property type="project" value="TreeGrafter"/>
</dbReference>